<evidence type="ECO:0000313" key="2">
    <source>
        <dbReference type="Proteomes" id="UP000604825"/>
    </source>
</evidence>
<comment type="caution">
    <text evidence="1">The sequence shown here is derived from an EMBL/GenBank/DDBJ whole genome shotgun (WGS) entry which is preliminary data.</text>
</comment>
<reference evidence="1" key="1">
    <citation type="submission" date="2020-10" db="EMBL/GenBank/DDBJ databases">
        <authorList>
            <person name="Han B."/>
            <person name="Lu T."/>
            <person name="Zhao Q."/>
            <person name="Huang X."/>
            <person name="Zhao Y."/>
        </authorList>
    </citation>
    <scope>NUCLEOTIDE SEQUENCE</scope>
</reference>
<name>A0A811PG18_9POAL</name>
<proteinExistence type="predicted"/>
<accession>A0A811PG18</accession>
<dbReference type="EMBL" id="CAJGYO010000007">
    <property type="protein sequence ID" value="CAD6243567.1"/>
    <property type="molecule type" value="Genomic_DNA"/>
</dbReference>
<evidence type="ECO:0000313" key="1">
    <source>
        <dbReference type="EMBL" id="CAD6243567.1"/>
    </source>
</evidence>
<dbReference type="AlphaFoldDB" id="A0A811PG18"/>
<keyword evidence="2" id="KW-1185">Reference proteome</keyword>
<dbReference type="Proteomes" id="UP000604825">
    <property type="component" value="Unassembled WGS sequence"/>
</dbReference>
<sequence>MEQVEAEVAPATEVVVTSMELMEQSRAKSHFLRELHSQGHDEAKLRWQLTAVQNAQNTSEQEVAALRAAQRSEVQELEALHHEVATLISNGVYFGIHTALSSVGTHYEGVDWELVAKAYAPNRSIEEVDQVCDLVAPHASRLAGQVLVEVVHRDHLGLHLEDRS</sequence>
<gene>
    <name evidence="1" type="ORF">NCGR_LOCUS28643</name>
</gene>
<organism evidence="1 2">
    <name type="scientific">Miscanthus lutarioriparius</name>
    <dbReference type="NCBI Taxonomy" id="422564"/>
    <lineage>
        <taxon>Eukaryota</taxon>
        <taxon>Viridiplantae</taxon>
        <taxon>Streptophyta</taxon>
        <taxon>Embryophyta</taxon>
        <taxon>Tracheophyta</taxon>
        <taxon>Spermatophyta</taxon>
        <taxon>Magnoliopsida</taxon>
        <taxon>Liliopsida</taxon>
        <taxon>Poales</taxon>
        <taxon>Poaceae</taxon>
        <taxon>PACMAD clade</taxon>
        <taxon>Panicoideae</taxon>
        <taxon>Andropogonodae</taxon>
        <taxon>Andropogoneae</taxon>
        <taxon>Saccharinae</taxon>
        <taxon>Miscanthus</taxon>
    </lineage>
</organism>
<protein>
    <submittedName>
        <fullName evidence="1">Uncharacterized protein</fullName>
    </submittedName>
</protein>